<evidence type="ECO:0000313" key="1">
    <source>
        <dbReference type="EMBL" id="CAA9335940.1"/>
    </source>
</evidence>
<accession>A0A6J4LKW9</accession>
<sequence>VGRYSGGRGDRRPGCRRSEFLRAPPAWLPNGVGVAPRACTSDEAVLVGSAAAPLFSSGGDRIGAVGRDDRSVAEPIRRRWGDLDADLGSHGGRVADRL</sequence>
<feature type="non-terminal residue" evidence="1">
    <location>
        <position position="1"/>
    </location>
</feature>
<proteinExistence type="predicted"/>
<feature type="non-terminal residue" evidence="1">
    <location>
        <position position="98"/>
    </location>
</feature>
<dbReference type="EMBL" id="CADCTW010000133">
    <property type="protein sequence ID" value="CAA9335940.1"/>
    <property type="molecule type" value="Genomic_DNA"/>
</dbReference>
<name>A0A6J4LKW9_9BACT</name>
<protein>
    <submittedName>
        <fullName evidence="1">Uncharacterized protein</fullName>
    </submittedName>
</protein>
<gene>
    <name evidence="1" type="ORF">AVDCRST_MAG68-3362</name>
</gene>
<organism evidence="1">
    <name type="scientific">uncultured Gemmatimonadota bacterium</name>
    <dbReference type="NCBI Taxonomy" id="203437"/>
    <lineage>
        <taxon>Bacteria</taxon>
        <taxon>Pseudomonadati</taxon>
        <taxon>Gemmatimonadota</taxon>
        <taxon>environmental samples</taxon>
    </lineage>
</organism>
<dbReference type="AlphaFoldDB" id="A0A6J4LKW9"/>
<reference evidence="1" key="1">
    <citation type="submission" date="2020-02" db="EMBL/GenBank/DDBJ databases">
        <authorList>
            <person name="Meier V. D."/>
        </authorList>
    </citation>
    <scope>NUCLEOTIDE SEQUENCE</scope>
    <source>
        <strain evidence="1">AVDCRST_MAG68</strain>
    </source>
</reference>